<dbReference type="Gene3D" id="1.10.1740.10">
    <property type="match status" value="1"/>
</dbReference>
<dbReference type="PANTHER" id="PTHR31157:SF1">
    <property type="entry name" value="SCP DOMAIN-CONTAINING PROTEIN"/>
    <property type="match status" value="1"/>
</dbReference>
<dbReference type="SUPFAM" id="SSF88659">
    <property type="entry name" value="Sigma3 and sigma4 domains of RNA polymerase sigma factors"/>
    <property type="match status" value="1"/>
</dbReference>
<dbReference type="InterPro" id="IPR007627">
    <property type="entry name" value="RNA_pol_sigma70_r2"/>
</dbReference>
<dbReference type="SUPFAM" id="SSF88946">
    <property type="entry name" value="Sigma2 domain of RNA polymerase sigma factors"/>
    <property type="match status" value="1"/>
</dbReference>
<accession>A0A8J7KUY9</accession>
<feature type="domain" description="SCP" evidence="3">
    <location>
        <begin position="390"/>
        <end position="505"/>
    </location>
</feature>
<dbReference type="GO" id="GO:0006352">
    <property type="term" value="P:DNA-templated transcription initiation"/>
    <property type="evidence" value="ECO:0007669"/>
    <property type="project" value="InterPro"/>
</dbReference>
<evidence type="ECO:0000256" key="2">
    <source>
        <dbReference type="SAM" id="Phobius"/>
    </source>
</evidence>
<protein>
    <submittedName>
        <fullName evidence="5">Uncharacterized protein YkwD/DNA-directed RNA polymerase specialized sigma24 family protein</fullName>
    </submittedName>
</protein>
<reference evidence="5" key="1">
    <citation type="submission" date="2020-11" db="EMBL/GenBank/DDBJ databases">
        <title>Sequencing the genomes of 1000 actinobacteria strains.</title>
        <authorList>
            <person name="Klenk H.-P."/>
        </authorList>
    </citation>
    <scope>NUCLEOTIDE SEQUENCE</scope>
    <source>
        <strain evidence="5">DSM 45356</strain>
    </source>
</reference>
<dbReference type="RefSeq" id="WP_197001839.1">
    <property type="nucleotide sequence ID" value="NZ_BONS01000023.1"/>
</dbReference>
<keyword evidence="6" id="KW-1185">Reference proteome</keyword>
<dbReference type="InterPro" id="IPR014044">
    <property type="entry name" value="CAP_dom"/>
</dbReference>
<comment type="caution">
    <text evidence="5">The sequence shown here is derived from an EMBL/GenBank/DDBJ whole genome shotgun (WGS) entry which is preliminary data.</text>
</comment>
<dbReference type="InterPro" id="IPR013324">
    <property type="entry name" value="RNA_pol_sigma_r3/r4-like"/>
</dbReference>
<evidence type="ECO:0000313" key="5">
    <source>
        <dbReference type="EMBL" id="MBG6134627.1"/>
    </source>
</evidence>
<feature type="transmembrane region" description="Helical" evidence="2">
    <location>
        <begin position="298"/>
        <end position="320"/>
    </location>
</feature>
<feature type="compositionally biased region" description="Pro residues" evidence="1">
    <location>
        <begin position="348"/>
        <end position="370"/>
    </location>
</feature>
<dbReference type="CDD" id="cd05379">
    <property type="entry name" value="CAP_bacterial"/>
    <property type="match status" value="1"/>
</dbReference>
<evidence type="ECO:0000256" key="1">
    <source>
        <dbReference type="SAM" id="MobiDB-lite"/>
    </source>
</evidence>
<organism evidence="5 6">
    <name type="scientific">Longispora fulva</name>
    <dbReference type="NCBI Taxonomy" id="619741"/>
    <lineage>
        <taxon>Bacteria</taxon>
        <taxon>Bacillati</taxon>
        <taxon>Actinomycetota</taxon>
        <taxon>Actinomycetes</taxon>
        <taxon>Micromonosporales</taxon>
        <taxon>Micromonosporaceae</taxon>
        <taxon>Longispora</taxon>
    </lineage>
</organism>
<dbReference type="PANTHER" id="PTHR31157">
    <property type="entry name" value="SCP DOMAIN-CONTAINING PROTEIN"/>
    <property type="match status" value="1"/>
</dbReference>
<dbReference type="InterPro" id="IPR013325">
    <property type="entry name" value="RNA_pol_sigma_r2"/>
</dbReference>
<keyword evidence="2" id="KW-0472">Membrane</keyword>
<dbReference type="Pfam" id="PF00188">
    <property type="entry name" value="CAP"/>
    <property type="match status" value="1"/>
</dbReference>
<feature type="region of interest" description="Disordered" evidence="1">
    <location>
        <begin position="261"/>
        <end position="280"/>
    </location>
</feature>
<dbReference type="Proteomes" id="UP000622552">
    <property type="component" value="Unassembled WGS sequence"/>
</dbReference>
<feature type="compositionally biased region" description="Low complexity" evidence="1">
    <location>
        <begin position="265"/>
        <end position="274"/>
    </location>
</feature>
<dbReference type="AlphaFoldDB" id="A0A8J7KUY9"/>
<evidence type="ECO:0000259" key="3">
    <source>
        <dbReference type="Pfam" id="PF00188"/>
    </source>
</evidence>
<keyword evidence="2" id="KW-1133">Transmembrane helix</keyword>
<evidence type="ECO:0000313" key="6">
    <source>
        <dbReference type="Proteomes" id="UP000622552"/>
    </source>
</evidence>
<dbReference type="Pfam" id="PF04542">
    <property type="entry name" value="Sigma70_r2"/>
    <property type="match status" value="1"/>
</dbReference>
<dbReference type="EMBL" id="JADOUF010000001">
    <property type="protein sequence ID" value="MBG6134627.1"/>
    <property type="molecule type" value="Genomic_DNA"/>
</dbReference>
<dbReference type="InterPro" id="IPR035940">
    <property type="entry name" value="CAP_sf"/>
</dbReference>
<evidence type="ECO:0000259" key="4">
    <source>
        <dbReference type="Pfam" id="PF04542"/>
    </source>
</evidence>
<feature type="region of interest" description="Disordered" evidence="1">
    <location>
        <begin position="339"/>
        <end position="378"/>
    </location>
</feature>
<sequence>MQTDASLAAAASSGDRTAFEELHTRHHPAMVGFVHRLTGDRRLADDIVRETFRQAWQERAAHFPLPSAVMAWLLGDVHRRALDPARRAGLPLDFAMPRPPDHVLRSVPGGVPGAGPEGVAEQRQALSLAWSALRGLAPHHRTVLELAAVWRLSAADIGEVLGVGRRRATALTREAHRAYSSALWVGLLGRLAERCPALDAVVHRRRVRIVPLAVAVRRHVDRCPECHALSAGVRSMNILAALYAAADTGAAWAAGDIGPGGAERPGWAGTTPGTAPGPWPDTAPDRWPAAGRGRAGRALLVGVAALTALALVGGGLAYALNAGGPRTDAMSQAGAVPVPEAEANPSVSPAPGPSPTPMASPTPAPSPTKAPPTVAATRPPGVSDLEAQVLALVNQRRAEAGCQPVRYDTRLAKAAADHSADMVARGYFAHNTPDGVTPWDRAKAAGYPTPSAENIAAGNATAKGTMDQWMNSPGHRANILNCASTAMGVGRATGGSYRYYWTQMFGTK</sequence>
<name>A0A8J7KUY9_9ACTN</name>
<gene>
    <name evidence="5" type="ORF">IW245_000821</name>
</gene>
<keyword evidence="2" id="KW-0812">Transmembrane</keyword>
<dbReference type="GO" id="GO:0003700">
    <property type="term" value="F:DNA-binding transcription factor activity"/>
    <property type="evidence" value="ECO:0007669"/>
    <property type="project" value="InterPro"/>
</dbReference>
<dbReference type="SUPFAM" id="SSF55797">
    <property type="entry name" value="PR-1-like"/>
    <property type="match status" value="1"/>
</dbReference>
<feature type="domain" description="RNA polymerase sigma-70 region 2" evidence="4">
    <location>
        <begin position="23"/>
        <end position="88"/>
    </location>
</feature>
<dbReference type="Gene3D" id="3.40.33.10">
    <property type="entry name" value="CAP"/>
    <property type="match status" value="1"/>
</dbReference>
<proteinExistence type="predicted"/>